<dbReference type="Proteomes" id="UP000541444">
    <property type="component" value="Unassembled WGS sequence"/>
</dbReference>
<evidence type="ECO:0000313" key="2">
    <source>
        <dbReference type="Proteomes" id="UP000541444"/>
    </source>
</evidence>
<proteinExistence type="predicted"/>
<sequence length="69" mass="8326">EQRVETISDDTKVYLFTPYKLGKFNLSHRYVINPMKHFQCTKHIYAETLMQVTLKNINASYWIMKKIRT</sequence>
<reference evidence="1 2" key="1">
    <citation type="journal article" date="2020" name="IScience">
        <title>Genome Sequencing of the Endangered Kingdonia uniflora (Circaeasteraceae, Ranunculales) Reveals Potential Mechanisms of Evolutionary Specialization.</title>
        <authorList>
            <person name="Sun Y."/>
            <person name="Deng T."/>
            <person name="Zhang A."/>
            <person name="Moore M.J."/>
            <person name="Landis J.B."/>
            <person name="Lin N."/>
            <person name="Zhang H."/>
            <person name="Zhang X."/>
            <person name="Huang J."/>
            <person name="Zhang X."/>
            <person name="Sun H."/>
            <person name="Wang H."/>
        </authorList>
    </citation>
    <scope>NUCLEOTIDE SEQUENCE [LARGE SCALE GENOMIC DNA]</scope>
    <source>
        <strain evidence="1">TB1705</strain>
        <tissue evidence="1">Leaf</tissue>
    </source>
</reference>
<dbReference type="EMBL" id="JACGCM010000868">
    <property type="protein sequence ID" value="KAF6164981.1"/>
    <property type="molecule type" value="Genomic_DNA"/>
</dbReference>
<protein>
    <submittedName>
        <fullName evidence="1">Uncharacterized protein</fullName>
    </submittedName>
</protein>
<accession>A0A7J7NCK9</accession>
<name>A0A7J7NCK9_9MAGN</name>
<keyword evidence="2" id="KW-1185">Reference proteome</keyword>
<evidence type="ECO:0000313" key="1">
    <source>
        <dbReference type="EMBL" id="KAF6164981.1"/>
    </source>
</evidence>
<organism evidence="1 2">
    <name type="scientific">Kingdonia uniflora</name>
    <dbReference type="NCBI Taxonomy" id="39325"/>
    <lineage>
        <taxon>Eukaryota</taxon>
        <taxon>Viridiplantae</taxon>
        <taxon>Streptophyta</taxon>
        <taxon>Embryophyta</taxon>
        <taxon>Tracheophyta</taxon>
        <taxon>Spermatophyta</taxon>
        <taxon>Magnoliopsida</taxon>
        <taxon>Ranunculales</taxon>
        <taxon>Circaeasteraceae</taxon>
        <taxon>Kingdonia</taxon>
    </lineage>
</organism>
<gene>
    <name evidence="1" type="ORF">GIB67_005350</name>
</gene>
<feature type="non-terminal residue" evidence="1">
    <location>
        <position position="1"/>
    </location>
</feature>
<feature type="non-terminal residue" evidence="1">
    <location>
        <position position="69"/>
    </location>
</feature>
<dbReference type="AlphaFoldDB" id="A0A7J7NCK9"/>
<comment type="caution">
    <text evidence="1">The sequence shown here is derived from an EMBL/GenBank/DDBJ whole genome shotgun (WGS) entry which is preliminary data.</text>
</comment>
<dbReference type="OrthoDB" id="1663137at2759"/>